<feature type="domain" description="Transcription regulator PadR N-terminal" evidence="1">
    <location>
        <begin position="8"/>
        <end position="78"/>
    </location>
</feature>
<evidence type="ECO:0000313" key="3">
    <source>
        <dbReference type="EMBL" id="AHH15059.1"/>
    </source>
</evidence>
<protein>
    <submittedName>
        <fullName evidence="3">Putative transcriptional regulator, PadR family</fullName>
    </submittedName>
</protein>
<dbReference type="STRING" id="1415166.NONO_c02440"/>
<dbReference type="AlphaFoldDB" id="W5T7D8"/>
<accession>W5T7D8</accession>
<dbReference type="EMBL" id="CP006850">
    <property type="protein sequence ID" value="AHH15059.1"/>
    <property type="molecule type" value="Genomic_DNA"/>
</dbReference>
<dbReference type="PANTHER" id="PTHR43252">
    <property type="entry name" value="TRANSCRIPTIONAL REGULATOR YQJI"/>
    <property type="match status" value="1"/>
</dbReference>
<feature type="domain" description="Transcription regulator PadR C-terminal" evidence="2">
    <location>
        <begin position="91"/>
        <end position="168"/>
    </location>
</feature>
<proteinExistence type="predicted"/>
<dbReference type="PATRIC" id="fig|1415166.3.peg.236"/>
<evidence type="ECO:0000313" key="4">
    <source>
        <dbReference type="Proteomes" id="UP000019150"/>
    </source>
</evidence>
<dbReference type="Gene3D" id="1.10.10.10">
    <property type="entry name" value="Winged helix-like DNA-binding domain superfamily/Winged helix DNA-binding domain"/>
    <property type="match status" value="1"/>
</dbReference>
<dbReference type="HOGENOM" id="CLU_089258_1_1_11"/>
<organism evidence="3 4">
    <name type="scientific">Nocardia nova SH22a</name>
    <dbReference type="NCBI Taxonomy" id="1415166"/>
    <lineage>
        <taxon>Bacteria</taxon>
        <taxon>Bacillati</taxon>
        <taxon>Actinomycetota</taxon>
        <taxon>Actinomycetes</taxon>
        <taxon>Mycobacteriales</taxon>
        <taxon>Nocardiaceae</taxon>
        <taxon>Nocardia</taxon>
    </lineage>
</organism>
<dbReference type="InterPro" id="IPR036388">
    <property type="entry name" value="WH-like_DNA-bd_sf"/>
</dbReference>
<dbReference type="SUPFAM" id="SSF46785">
    <property type="entry name" value="Winged helix' DNA-binding domain"/>
    <property type="match status" value="1"/>
</dbReference>
<reference evidence="3 4" key="1">
    <citation type="journal article" date="2014" name="Appl. Environ. Microbiol.">
        <title>Insights into the Microbial Degradation of Rubber and Gutta-Percha by Analysis of the Complete Genome of Nocardia nova SH22a.</title>
        <authorList>
            <person name="Luo Q."/>
            <person name="Hiessl S."/>
            <person name="Poehlein A."/>
            <person name="Daniel R."/>
            <person name="Steinbuchel A."/>
        </authorList>
    </citation>
    <scope>NUCLEOTIDE SEQUENCE [LARGE SCALE GENOMIC DNA]</scope>
    <source>
        <strain evidence="3">SH22a</strain>
    </source>
</reference>
<keyword evidence="4" id="KW-1185">Reference proteome</keyword>
<dbReference type="eggNOG" id="COG1695">
    <property type="taxonomic scope" value="Bacteria"/>
</dbReference>
<dbReference type="InterPro" id="IPR036390">
    <property type="entry name" value="WH_DNA-bd_sf"/>
</dbReference>
<dbReference type="Pfam" id="PF10400">
    <property type="entry name" value="Vir_act_alpha_C"/>
    <property type="match status" value="1"/>
</dbReference>
<dbReference type="InterPro" id="IPR005149">
    <property type="entry name" value="Tscrpt_reg_PadR_N"/>
</dbReference>
<name>W5T7D8_9NOCA</name>
<dbReference type="OrthoDB" id="3746369at2"/>
<dbReference type="Proteomes" id="UP000019150">
    <property type="component" value="Chromosome"/>
</dbReference>
<dbReference type="KEGG" id="nno:NONO_c02440"/>
<sequence length="170" mass="19405">MSLRFAALGLLADGGPASGYDLLKIFEISLANAWPATQSQLYGELGKLTADGLIEIVEEGARGRKVYAITDEGRKQLRHWIIEEDPAPSRRDETMLRVFLLGTVEPEERRAFLRKCAEALKQRLAAIDELEERIDWDDDDLSLYGHLVMDYGREFMRMRGDWFAKTADRI</sequence>
<dbReference type="RefSeq" id="WP_025346598.1">
    <property type="nucleotide sequence ID" value="NZ_CP006850.1"/>
</dbReference>
<gene>
    <name evidence="3" type="ORF">NONO_c02440</name>
</gene>
<dbReference type="PANTHER" id="PTHR43252:SF6">
    <property type="entry name" value="NEGATIVE TRANSCRIPTION REGULATOR PADR"/>
    <property type="match status" value="1"/>
</dbReference>
<evidence type="ECO:0000259" key="2">
    <source>
        <dbReference type="Pfam" id="PF10400"/>
    </source>
</evidence>
<evidence type="ECO:0000259" key="1">
    <source>
        <dbReference type="Pfam" id="PF03551"/>
    </source>
</evidence>
<dbReference type="Pfam" id="PF03551">
    <property type="entry name" value="PadR"/>
    <property type="match status" value="1"/>
</dbReference>
<dbReference type="InterPro" id="IPR018309">
    <property type="entry name" value="Tscrpt_reg_PadR_C"/>
</dbReference>